<evidence type="ECO:0000313" key="2">
    <source>
        <dbReference type="Proteomes" id="UP000501128"/>
    </source>
</evidence>
<dbReference type="AlphaFoldDB" id="A0A7L5DH00"/>
<dbReference type="EMBL" id="CP051677">
    <property type="protein sequence ID" value="QJD77566.1"/>
    <property type="molecule type" value="Genomic_DNA"/>
</dbReference>
<dbReference type="RefSeq" id="WP_169549509.1">
    <property type="nucleotide sequence ID" value="NZ_CP051677.1"/>
</dbReference>
<organism evidence="1 2">
    <name type="scientific">Spirosoma rhododendri</name>
    <dbReference type="NCBI Taxonomy" id="2728024"/>
    <lineage>
        <taxon>Bacteria</taxon>
        <taxon>Pseudomonadati</taxon>
        <taxon>Bacteroidota</taxon>
        <taxon>Cytophagia</taxon>
        <taxon>Cytophagales</taxon>
        <taxon>Cytophagaceae</taxon>
        <taxon>Spirosoma</taxon>
    </lineage>
</organism>
<reference evidence="1 2" key="1">
    <citation type="submission" date="2020-04" db="EMBL/GenBank/DDBJ databases">
        <title>Genome sequencing of novel species.</title>
        <authorList>
            <person name="Heo J."/>
            <person name="Kim S.-J."/>
            <person name="Kim J.-S."/>
            <person name="Hong S.-B."/>
            <person name="Kwon S.-W."/>
        </authorList>
    </citation>
    <scope>NUCLEOTIDE SEQUENCE [LARGE SCALE GENOMIC DNA]</scope>
    <source>
        <strain evidence="1 2">CJU-R4</strain>
    </source>
</reference>
<sequence>MRPDGLFFTKRATPPVCAGYADRYNSRLFTHTTGGRTNPEHSRFVSTGGLQATLVID</sequence>
<evidence type="ECO:0000313" key="1">
    <source>
        <dbReference type="EMBL" id="QJD77566.1"/>
    </source>
</evidence>
<gene>
    <name evidence="1" type="ORF">HH216_03405</name>
</gene>
<dbReference type="Proteomes" id="UP000501128">
    <property type="component" value="Chromosome"/>
</dbReference>
<name>A0A7L5DH00_9BACT</name>
<protein>
    <submittedName>
        <fullName evidence="1">Uncharacterized protein</fullName>
    </submittedName>
</protein>
<keyword evidence="2" id="KW-1185">Reference proteome</keyword>
<accession>A0A7L5DH00</accession>
<dbReference type="KEGG" id="srho:HH216_03405"/>
<proteinExistence type="predicted"/>